<dbReference type="EMBL" id="QGBI01000007">
    <property type="protein sequence ID" value="MBX3890158.1"/>
    <property type="molecule type" value="Genomic_DNA"/>
</dbReference>
<reference evidence="1" key="1">
    <citation type="submission" date="2018-06" db="EMBL/GenBank/DDBJ databases">
        <authorList>
            <person name="O'Rourke A."/>
        </authorList>
    </citation>
    <scope>NUCLEOTIDE SEQUENCE</scope>
    <source>
        <strain evidence="1">132550021-3</strain>
    </source>
</reference>
<comment type="caution">
    <text evidence="1">The sequence shown here is derived from an EMBL/GenBank/DDBJ whole genome shotgun (WGS) entry which is preliminary data.</text>
</comment>
<sequence length="145" mass="15509">MRFRAVYYSGSKTLRHTEFAMIAQAFVHPPFAKAAPLEPMNEDALATAFLPVASSSLLPDPALAVLAKTATDWFAPTLASEIHVSAEHGRIRMAGHVGNASPLKSLKRALLRLPGVGGLDMTVTVEALTNPLRTYPAAQHSQHVG</sequence>
<evidence type="ECO:0000313" key="1">
    <source>
        <dbReference type="EMBL" id="MBX3890158.1"/>
    </source>
</evidence>
<dbReference type="AlphaFoldDB" id="A0A9Q3LRD7"/>
<name>A0A9Q3LRD7_RALPI</name>
<dbReference type="Proteomes" id="UP001199322">
    <property type="component" value="Unassembled WGS sequence"/>
</dbReference>
<organism evidence="1 2">
    <name type="scientific">Ralstonia pickettii</name>
    <name type="common">Burkholderia pickettii</name>
    <dbReference type="NCBI Taxonomy" id="329"/>
    <lineage>
        <taxon>Bacteria</taxon>
        <taxon>Pseudomonadati</taxon>
        <taxon>Pseudomonadota</taxon>
        <taxon>Betaproteobacteria</taxon>
        <taxon>Burkholderiales</taxon>
        <taxon>Burkholderiaceae</taxon>
        <taxon>Ralstonia</taxon>
    </lineage>
</organism>
<gene>
    <name evidence="1" type="ORF">DEE74_09805</name>
</gene>
<evidence type="ECO:0000313" key="2">
    <source>
        <dbReference type="Proteomes" id="UP001199322"/>
    </source>
</evidence>
<evidence type="ECO:0008006" key="3">
    <source>
        <dbReference type="Google" id="ProtNLM"/>
    </source>
</evidence>
<proteinExistence type="predicted"/>
<protein>
    <recommendedName>
        <fullName evidence="3">BON domain-containing protein</fullName>
    </recommendedName>
</protein>
<accession>A0A9Q3LRD7</accession>